<dbReference type="Pfam" id="PF08784">
    <property type="entry name" value="RPA_C"/>
    <property type="match status" value="1"/>
</dbReference>
<dbReference type="GO" id="GO:0035861">
    <property type="term" value="C:site of double-strand break"/>
    <property type="evidence" value="ECO:0007669"/>
    <property type="project" value="TreeGrafter"/>
</dbReference>
<evidence type="ECO:0000313" key="9">
    <source>
        <dbReference type="Proteomes" id="UP000751190"/>
    </source>
</evidence>
<evidence type="ECO:0008006" key="10">
    <source>
        <dbReference type="Google" id="ProtNLM"/>
    </source>
</evidence>
<accession>A0A8J5Y3J2</accession>
<dbReference type="Pfam" id="PF01336">
    <property type="entry name" value="tRNA_anti-codon"/>
    <property type="match status" value="1"/>
</dbReference>
<organism evidence="8 9">
    <name type="scientific">Diacronema lutheri</name>
    <name type="common">Unicellular marine alga</name>
    <name type="synonym">Monochrysis lutheri</name>
    <dbReference type="NCBI Taxonomy" id="2081491"/>
    <lineage>
        <taxon>Eukaryota</taxon>
        <taxon>Haptista</taxon>
        <taxon>Haptophyta</taxon>
        <taxon>Pavlovophyceae</taxon>
        <taxon>Pavlovales</taxon>
        <taxon>Pavlovaceae</taxon>
        <taxon>Diacronema</taxon>
    </lineage>
</organism>
<dbReference type="InterPro" id="IPR040260">
    <property type="entry name" value="RFA2-like"/>
</dbReference>
<dbReference type="OrthoDB" id="25571at2759"/>
<keyword evidence="9" id="KW-1185">Reference proteome</keyword>
<gene>
    <name evidence="8" type="ORF">KFE25_009311</name>
</gene>
<dbReference type="GO" id="GO:0000781">
    <property type="term" value="C:chromosome, telomeric region"/>
    <property type="evidence" value="ECO:0007669"/>
    <property type="project" value="TreeGrafter"/>
</dbReference>
<protein>
    <recommendedName>
        <fullName evidence="10">Replication protein A C-terminal domain-containing protein</fullName>
    </recommendedName>
</protein>
<feature type="region of interest" description="Disordered" evidence="5">
    <location>
        <begin position="224"/>
        <end position="256"/>
    </location>
</feature>
<dbReference type="AlphaFoldDB" id="A0A8J5Y3J2"/>
<feature type="domain" description="Replication protein A C-terminal" evidence="7">
    <location>
        <begin position="217"/>
        <end position="316"/>
    </location>
</feature>
<comment type="similarity">
    <text evidence="2">Belongs to the replication factor A protein 2 family.</text>
</comment>
<dbReference type="OMA" id="SFGNKRY"/>
<dbReference type="SUPFAM" id="SSF46785">
    <property type="entry name" value="Winged helix' DNA-binding domain"/>
    <property type="match status" value="1"/>
</dbReference>
<proteinExistence type="inferred from homology"/>
<dbReference type="PANTHER" id="PTHR13989">
    <property type="entry name" value="REPLICATION PROTEIN A-RELATED"/>
    <property type="match status" value="1"/>
</dbReference>
<dbReference type="InterPro" id="IPR036390">
    <property type="entry name" value="WH_DNA-bd_sf"/>
</dbReference>
<dbReference type="EMBL" id="JAGTXO010000001">
    <property type="protein sequence ID" value="KAG8470890.1"/>
    <property type="molecule type" value="Genomic_DNA"/>
</dbReference>
<evidence type="ECO:0000256" key="4">
    <source>
        <dbReference type="ARBA" id="ARBA00023242"/>
    </source>
</evidence>
<dbReference type="InterPro" id="IPR014892">
    <property type="entry name" value="RPA_C"/>
</dbReference>
<feature type="compositionally biased region" description="Gly residues" evidence="5">
    <location>
        <begin position="62"/>
        <end position="83"/>
    </location>
</feature>
<name>A0A8J5Y3J2_DIALT</name>
<comment type="caution">
    <text evidence="8">The sequence shown here is derived from an EMBL/GenBank/DDBJ whole genome shotgun (WGS) entry which is preliminary data.</text>
</comment>
<dbReference type="PANTHER" id="PTHR13989:SF16">
    <property type="entry name" value="REPLICATION PROTEIN A2"/>
    <property type="match status" value="1"/>
</dbReference>
<reference evidence="8" key="1">
    <citation type="submission" date="2021-05" db="EMBL/GenBank/DDBJ databases">
        <title>The genome of the haptophyte Pavlova lutheri (Diacronema luteri, Pavlovales) - a model for lipid biosynthesis in eukaryotic algae.</title>
        <authorList>
            <person name="Hulatt C.J."/>
            <person name="Posewitz M.C."/>
        </authorList>
    </citation>
    <scope>NUCLEOTIDE SEQUENCE</scope>
    <source>
        <strain evidence="8">NIVA-4/92</strain>
    </source>
</reference>
<feature type="domain" description="OB" evidence="6">
    <location>
        <begin position="123"/>
        <end position="193"/>
    </location>
</feature>
<dbReference type="SUPFAM" id="SSF50249">
    <property type="entry name" value="Nucleic acid-binding proteins"/>
    <property type="match status" value="1"/>
</dbReference>
<keyword evidence="4" id="KW-0539">Nucleus</keyword>
<dbReference type="Gene3D" id="2.40.50.140">
    <property type="entry name" value="Nucleic acid-binding proteins"/>
    <property type="match status" value="1"/>
</dbReference>
<dbReference type="GO" id="GO:0005662">
    <property type="term" value="C:DNA replication factor A complex"/>
    <property type="evidence" value="ECO:0007669"/>
    <property type="project" value="TreeGrafter"/>
</dbReference>
<keyword evidence="3" id="KW-0238">DNA-binding</keyword>
<evidence type="ECO:0000256" key="3">
    <source>
        <dbReference type="ARBA" id="ARBA00023125"/>
    </source>
</evidence>
<sequence length="323" mass="32686">MYGGGDFGGGFGGGGFDAGGGMGMDSGFGGGGFGGGGFGGGGGGFGGGGGGFGGGGGGFGGGGGGGGGFQDDGIGGSQQAGGKGGKRPDSQSLLPVTIHQIHSATQAPGEETWRIDGREAQQVTIVGMIMSVDAKSTAVTYRIDDGTGFIEVKVWPDSDDSDAITSKRDQLQEGVYVRAIGLLRTFAGNKSITSFHLRTLSEPNELTFHLLEAIHVHLAHTHGPGAFSHSQPAAPHAQAQAGTGARPAQSGVGHADAAGSNLQDEVLNLFVQNVALEQGLSVDAVCERFAEQPRSAVLSAIHKIRDEGHLYDTIDEMHFKYTG</sequence>
<evidence type="ECO:0000256" key="5">
    <source>
        <dbReference type="SAM" id="MobiDB-lite"/>
    </source>
</evidence>
<feature type="compositionally biased region" description="Low complexity" evidence="5">
    <location>
        <begin position="228"/>
        <end position="241"/>
    </location>
</feature>
<evidence type="ECO:0000313" key="8">
    <source>
        <dbReference type="EMBL" id="KAG8470890.1"/>
    </source>
</evidence>
<dbReference type="Proteomes" id="UP000751190">
    <property type="component" value="Unassembled WGS sequence"/>
</dbReference>
<evidence type="ECO:0000259" key="7">
    <source>
        <dbReference type="Pfam" id="PF08784"/>
    </source>
</evidence>
<dbReference type="InterPro" id="IPR012340">
    <property type="entry name" value="NA-bd_OB-fold"/>
</dbReference>
<evidence type="ECO:0000259" key="6">
    <source>
        <dbReference type="Pfam" id="PF01336"/>
    </source>
</evidence>
<dbReference type="GO" id="GO:0003697">
    <property type="term" value="F:single-stranded DNA binding"/>
    <property type="evidence" value="ECO:0007669"/>
    <property type="project" value="TreeGrafter"/>
</dbReference>
<comment type="subcellular location">
    <subcellularLocation>
        <location evidence="1">Nucleus</location>
    </subcellularLocation>
</comment>
<dbReference type="GO" id="GO:0006260">
    <property type="term" value="P:DNA replication"/>
    <property type="evidence" value="ECO:0007669"/>
    <property type="project" value="TreeGrafter"/>
</dbReference>
<dbReference type="CDD" id="cd04478">
    <property type="entry name" value="RPA2_DBD_D"/>
    <property type="match status" value="1"/>
</dbReference>
<dbReference type="InterPro" id="IPR004365">
    <property type="entry name" value="NA-bd_OB_tRNA"/>
</dbReference>
<dbReference type="InterPro" id="IPR036388">
    <property type="entry name" value="WH-like_DNA-bd_sf"/>
</dbReference>
<feature type="region of interest" description="Disordered" evidence="5">
    <location>
        <begin position="62"/>
        <end position="91"/>
    </location>
</feature>
<dbReference type="Gene3D" id="1.10.10.10">
    <property type="entry name" value="Winged helix-like DNA-binding domain superfamily/Winged helix DNA-binding domain"/>
    <property type="match status" value="1"/>
</dbReference>
<evidence type="ECO:0000256" key="2">
    <source>
        <dbReference type="ARBA" id="ARBA00007815"/>
    </source>
</evidence>
<dbReference type="GO" id="GO:0000724">
    <property type="term" value="P:double-strand break repair via homologous recombination"/>
    <property type="evidence" value="ECO:0007669"/>
    <property type="project" value="TreeGrafter"/>
</dbReference>
<dbReference type="GO" id="GO:0006289">
    <property type="term" value="P:nucleotide-excision repair"/>
    <property type="evidence" value="ECO:0007669"/>
    <property type="project" value="TreeGrafter"/>
</dbReference>
<evidence type="ECO:0000256" key="1">
    <source>
        <dbReference type="ARBA" id="ARBA00004123"/>
    </source>
</evidence>